<protein>
    <submittedName>
        <fullName evidence="2">Uncharacterized protein</fullName>
    </submittedName>
</protein>
<feature type="non-terminal residue" evidence="2">
    <location>
        <position position="1"/>
    </location>
</feature>
<organism evidence="2 3">
    <name type="scientific">Dichanthelium oligosanthes</name>
    <dbReference type="NCBI Taxonomy" id="888268"/>
    <lineage>
        <taxon>Eukaryota</taxon>
        <taxon>Viridiplantae</taxon>
        <taxon>Streptophyta</taxon>
        <taxon>Embryophyta</taxon>
        <taxon>Tracheophyta</taxon>
        <taxon>Spermatophyta</taxon>
        <taxon>Magnoliopsida</taxon>
        <taxon>Liliopsida</taxon>
        <taxon>Poales</taxon>
        <taxon>Poaceae</taxon>
        <taxon>PACMAD clade</taxon>
        <taxon>Panicoideae</taxon>
        <taxon>Panicodae</taxon>
        <taxon>Paniceae</taxon>
        <taxon>Dichantheliinae</taxon>
        <taxon>Dichanthelium</taxon>
    </lineage>
</organism>
<reference evidence="2 3" key="1">
    <citation type="submission" date="2016-09" db="EMBL/GenBank/DDBJ databases">
        <title>The draft genome of Dichanthelium oligosanthes: A C3 panicoid grass species.</title>
        <authorList>
            <person name="Studer A.J."/>
            <person name="Schnable J.C."/>
            <person name="Brutnell T.P."/>
        </authorList>
    </citation>
    <scope>NUCLEOTIDE SEQUENCE [LARGE SCALE GENOMIC DNA]</scope>
    <source>
        <strain evidence="3">cv. Kellogg 1175</strain>
        <tissue evidence="2">Leaf</tissue>
    </source>
</reference>
<gene>
    <name evidence="2" type="ORF">BAE44_0000634</name>
</gene>
<evidence type="ECO:0000313" key="3">
    <source>
        <dbReference type="Proteomes" id="UP000095767"/>
    </source>
</evidence>
<name>A0A1E5WLU1_9POAL</name>
<dbReference type="STRING" id="888268.A0A1E5WLU1"/>
<feature type="signal peptide" evidence="1">
    <location>
        <begin position="1"/>
        <end position="35"/>
    </location>
</feature>
<accession>A0A1E5WLU1</accession>
<sequence>LGFIPSMMQHMLLGSCMASVCILVVVSWTTSGGSSHNVSCCDTMASSSLTMLQASTTSTIIQGHVPDKGLAVAAVTATNVIPDINSIKLPTTCSTLGLDVDASDNHEVAVFPLVEAVFEGLNSENLYVEAASKDVQRLLL</sequence>
<dbReference type="Proteomes" id="UP000095767">
    <property type="component" value="Unassembled WGS sequence"/>
</dbReference>
<dbReference type="AlphaFoldDB" id="A0A1E5WLU1"/>
<keyword evidence="1" id="KW-0732">Signal</keyword>
<dbReference type="EMBL" id="LWDX02002106">
    <property type="protein sequence ID" value="OEL38347.1"/>
    <property type="molecule type" value="Genomic_DNA"/>
</dbReference>
<proteinExistence type="predicted"/>
<comment type="caution">
    <text evidence="2">The sequence shown here is derived from an EMBL/GenBank/DDBJ whole genome shotgun (WGS) entry which is preliminary data.</text>
</comment>
<dbReference type="OrthoDB" id="10605610at2759"/>
<feature type="chain" id="PRO_5009189372" evidence="1">
    <location>
        <begin position="36"/>
        <end position="140"/>
    </location>
</feature>
<evidence type="ECO:0000256" key="1">
    <source>
        <dbReference type="SAM" id="SignalP"/>
    </source>
</evidence>
<keyword evidence="3" id="KW-1185">Reference proteome</keyword>
<evidence type="ECO:0000313" key="2">
    <source>
        <dbReference type="EMBL" id="OEL38347.1"/>
    </source>
</evidence>